<keyword evidence="8 10" id="KW-0206">Cytoskeleton</keyword>
<sequence length="112" mass="12688">MNNVQNEFEETLKRIQSQNGVNGVIVVNNNGDHITSTFDNRSSVRHSEMMMKLADNAKRFVRNLDPSNELTVLQMGSKRREVVLSPGKDFIMMVLREQNHKSIMGIIGAKSL</sequence>
<organism evidence="12 13">
    <name type="scientific">Macrosiphum euphorbiae</name>
    <name type="common">potato aphid</name>
    <dbReference type="NCBI Taxonomy" id="13131"/>
    <lineage>
        <taxon>Eukaryota</taxon>
        <taxon>Metazoa</taxon>
        <taxon>Ecdysozoa</taxon>
        <taxon>Arthropoda</taxon>
        <taxon>Hexapoda</taxon>
        <taxon>Insecta</taxon>
        <taxon>Pterygota</taxon>
        <taxon>Neoptera</taxon>
        <taxon>Paraneoptera</taxon>
        <taxon>Hemiptera</taxon>
        <taxon>Sternorrhyncha</taxon>
        <taxon>Aphidomorpha</taxon>
        <taxon>Aphidoidea</taxon>
        <taxon>Aphididae</taxon>
        <taxon>Macrosiphini</taxon>
        <taxon>Macrosiphum</taxon>
    </lineage>
</organism>
<evidence type="ECO:0000256" key="5">
    <source>
        <dbReference type="ARBA" id="ARBA00022701"/>
    </source>
</evidence>
<comment type="similarity">
    <text evidence="2 10">Belongs to the GAMAD family.</text>
</comment>
<name>A0AAV0WVN8_9HEMI</name>
<evidence type="ECO:0000256" key="7">
    <source>
        <dbReference type="ARBA" id="ARBA00023175"/>
    </source>
</evidence>
<evidence type="ECO:0000256" key="10">
    <source>
        <dbReference type="PIRNR" id="PIRNR009998"/>
    </source>
</evidence>
<dbReference type="GO" id="GO:0005874">
    <property type="term" value="C:microtubule"/>
    <property type="evidence" value="ECO:0007669"/>
    <property type="project" value="UniProtKB-UniRule"/>
</dbReference>
<keyword evidence="5 10" id="KW-0493">Microtubule</keyword>
<proteinExistence type="inferred from homology"/>
<evidence type="ECO:0000256" key="4">
    <source>
        <dbReference type="ARBA" id="ARBA00022490"/>
    </source>
</evidence>
<reference evidence="12 13" key="1">
    <citation type="submission" date="2023-01" db="EMBL/GenBank/DDBJ databases">
        <authorList>
            <person name="Whitehead M."/>
        </authorList>
    </citation>
    <scope>NUCLEOTIDE SEQUENCE [LARGE SCALE GENOMIC DNA]</scope>
</reference>
<comment type="caution">
    <text evidence="12">The sequence shown here is derived from an EMBL/GenBank/DDBJ whole genome shotgun (WGS) entry which is preliminary data.</text>
</comment>
<dbReference type="GO" id="GO:0005868">
    <property type="term" value="C:cytoplasmic dynein complex"/>
    <property type="evidence" value="ECO:0007669"/>
    <property type="project" value="UniProtKB-UniRule"/>
</dbReference>
<dbReference type="GO" id="GO:0045505">
    <property type="term" value="F:dynein intermediate chain binding"/>
    <property type="evidence" value="ECO:0007669"/>
    <property type="project" value="UniProtKB-UniRule"/>
</dbReference>
<evidence type="ECO:0000256" key="6">
    <source>
        <dbReference type="ARBA" id="ARBA00023017"/>
    </source>
</evidence>
<keyword evidence="7 10" id="KW-0505">Motor protein</keyword>
<dbReference type="Gene3D" id="3.30.450.30">
    <property type="entry name" value="Dynein light chain 2a, cytoplasmic"/>
    <property type="match status" value="1"/>
</dbReference>
<comment type="subcellular location">
    <subcellularLocation>
        <location evidence="1 10">Cytoplasm</location>
        <location evidence="1 10">Cytoskeleton</location>
    </subcellularLocation>
</comment>
<dbReference type="PIRSF" id="PIRSF009998">
    <property type="entry name" value="DLC7"/>
    <property type="match status" value="1"/>
</dbReference>
<dbReference type="PANTHER" id="PTHR10779">
    <property type="entry name" value="DYNEIN LIGHT CHAIN ROADBLOCK"/>
    <property type="match status" value="1"/>
</dbReference>
<keyword evidence="6 10" id="KW-0243">Dynein</keyword>
<dbReference type="AlphaFoldDB" id="A0AAV0WVN8"/>
<evidence type="ECO:0000259" key="11">
    <source>
        <dbReference type="SMART" id="SM00960"/>
    </source>
</evidence>
<dbReference type="Pfam" id="PF03259">
    <property type="entry name" value="Robl_LC7"/>
    <property type="match status" value="1"/>
</dbReference>
<feature type="domain" description="Roadblock/LAMTOR2" evidence="11">
    <location>
        <begin position="8"/>
        <end position="96"/>
    </location>
</feature>
<evidence type="ECO:0000256" key="1">
    <source>
        <dbReference type="ARBA" id="ARBA00004245"/>
    </source>
</evidence>
<dbReference type="SUPFAM" id="SSF103196">
    <property type="entry name" value="Roadblock/LC7 domain"/>
    <property type="match status" value="1"/>
</dbReference>
<evidence type="ECO:0000313" key="12">
    <source>
        <dbReference type="EMBL" id="CAI6359758.1"/>
    </source>
</evidence>
<keyword evidence="3 10" id="KW-0813">Transport</keyword>
<dbReference type="GO" id="GO:0005737">
    <property type="term" value="C:cytoplasm"/>
    <property type="evidence" value="ECO:0007669"/>
    <property type="project" value="UniProtKB-UniRule"/>
</dbReference>
<evidence type="ECO:0000256" key="2">
    <source>
        <dbReference type="ARBA" id="ARBA00007191"/>
    </source>
</evidence>
<dbReference type="SMART" id="SM00960">
    <property type="entry name" value="Robl_LC7"/>
    <property type="match status" value="1"/>
</dbReference>
<gene>
    <name evidence="12" type="ORF">MEUPH1_LOCUS15137</name>
</gene>
<comment type="function">
    <text evidence="9">Acts as one of several non-catalytic accessory components of the cytoplasmic dynein 1 complex that are thought to be involved in linking dynein to cargos and to adapter proteins that regulate dynein function. Cytoplasmic dynein 1 acts as a motor for the intracellular retrograde motility of vesicles and organelles along microtubules.</text>
</comment>
<dbReference type="Proteomes" id="UP001160148">
    <property type="component" value="Unassembled WGS sequence"/>
</dbReference>
<dbReference type="EMBL" id="CARXXK010000002">
    <property type="protein sequence ID" value="CAI6359758.1"/>
    <property type="molecule type" value="Genomic_DNA"/>
</dbReference>
<evidence type="ECO:0000313" key="13">
    <source>
        <dbReference type="Proteomes" id="UP001160148"/>
    </source>
</evidence>
<accession>A0AAV0WVN8</accession>
<evidence type="ECO:0000256" key="9">
    <source>
        <dbReference type="ARBA" id="ARBA00025362"/>
    </source>
</evidence>
<keyword evidence="13" id="KW-1185">Reference proteome</keyword>
<keyword evidence="4 10" id="KW-0963">Cytoplasm</keyword>
<dbReference type="GO" id="GO:0007018">
    <property type="term" value="P:microtubule-based movement"/>
    <property type="evidence" value="ECO:0007669"/>
    <property type="project" value="UniProtKB-UniRule"/>
</dbReference>
<evidence type="ECO:0000256" key="3">
    <source>
        <dbReference type="ARBA" id="ARBA00022448"/>
    </source>
</evidence>
<dbReference type="InterPro" id="IPR016561">
    <property type="entry name" value="DYNLRB1/2"/>
</dbReference>
<protein>
    <recommendedName>
        <fullName evidence="10">Dynein light chain roadblock</fullName>
    </recommendedName>
</protein>
<dbReference type="InterPro" id="IPR004942">
    <property type="entry name" value="Roadblock/LAMTOR2_dom"/>
</dbReference>
<evidence type="ECO:0000256" key="8">
    <source>
        <dbReference type="ARBA" id="ARBA00023212"/>
    </source>
</evidence>